<dbReference type="InParanoid" id="A0A7J6ISD1"/>
<evidence type="ECO:0000256" key="6">
    <source>
        <dbReference type="ARBA" id="ARBA00023004"/>
    </source>
</evidence>
<dbReference type="PRINTS" id="PR00385">
    <property type="entry name" value="P450"/>
</dbReference>
<proteinExistence type="inferred from homology"/>
<keyword evidence="10" id="KW-1133">Transmembrane helix</keyword>
<evidence type="ECO:0000256" key="1">
    <source>
        <dbReference type="ARBA" id="ARBA00001971"/>
    </source>
</evidence>
<keyword evidence="12" id="KW-1185">Reference proteome</keyword>
<keyword evidence="6 8" id="KW-0408">Iron</keyword>
<feature type="binding site" description="axial binding residue" evidence="8">
    <location>
        <position position="445"/>
    </location>
    <ligand>
        <name>heme</name>
        <dbReference type="ChEBI" id="CHEBI:30413"/>
    </ligand>
    <ligandPart>
        <name>Fe</name>
        <dbReference type="ChEBI" id="CHEBI:18248"/>
    </ligandPart>
</feature>
<dbReference type="InterPro" id="IPR050121">
    <property type="entry name" value="Cytochrome_P450_monoxygenase"/>
</dbReference>
<evidence type="ECO:0000256" key="4">
    <source>
        <dbReference type="ARBA" id="ARBA00022723"/>
    </source>
</evidence>
<keyword evidence="3 8" id="KW-0349">Heme</keyword>
<dbReference type="PROSITE" id="PS00086">
    <property type="entry name" value="CYTOCHROME_P450"/>
    <property type="match status" value="1"/>
</dbReference>
<comment type="caution">
    <text evidence="11">The sequence shown here is derived from an EMBL/GenBank/DDBJ whole genome shotgun (WGS) entry which is preliminary data.</text>
</comment>
<organism evidence="11 12">
    <name type="scientific">Colletotrichum fructicola (strain Nara gc5)</name>
    <name type="common">Anthracnose fungus</name>
    <name type="synonym">Colletotrichum gloeosporioides (strain Nara gc5)</name>
    <dbReference type="NCBI Taxonomy" id="1213859"/>
    <lineage>
        <taxon>Eukaryota</taxon>
        <taxon>Fungi</taxon>
        <taxon>Dikarya</taxon>
        <taxon>Ascomycota</taxon>
        <taxon>Pezizomycotina</taxon>
        <taxon>Sordariomycetes</taxon>
        <taxon>Hypocreomycetidae</taxon>
        <taxon>Glomerellales</taxon>
        <taxon>Glomerellaceae</taxon>
        <taxon>Colletotrichum</taxon>
        <taxon>Colletotrichum gloeosporioides species complex</taxon>
    </lineage>
</organism>
<dbReference type="InterPro" id="IPR036396">
    <property type="entry name" value="Cyt_P450_sf"/>
</dbReference>
<evidence type="ECO:0000313" key="11">
    <source>
        <dbReference type="EMBL" id="KAF4479825.1"/>
    </source>
</evidence>
<name>A0A7J6ISD1_COLFN</name>
<dbReference type="GO" id="GO:0005506">
    <property type="term" value="F:iron ion binding"/>
    <property type="evidence" value="ECO:0007669"/>
    <property type="project" value="InterPro"/>
</dbReference>
<dbReference type="OrthoDB" id="1470350at2759"/>
<keyword evidence="7 9" id="KW-0503">Monooxygenase</keyword>
<keyword evidence="10" id="KW-0472">Membrane</keyword>
<dbReference type="InterPro" id="IPR001128">
    <property type="entry name" value="Cyt_P450"/>
</dbReference>
<evidence type="ECO:0000256" key="5">
    <source>
        <dbReference type="ARBA" id="ARBA00023002"/>
    </source>
</evidence>
<accession>A0A7J6ISD1</accession>
<dbReference type="Proteomes" id="UP000011096">
    <property type="component" value="Unassembled WGS sequence"/>
</dbReference>
<gene>
    <name evidence="11" type="primary">hpm1-0</name>
    <name evidence="11" type="ORF">CGGC5_v012910</name>
</gene>
<sequence>MLAEVTLGLSWPILGAVIAGLTFVYLVVLRPIYNVYFHPLRKYPGPKLWAASVLPWGFSFMAGNMHNSLMDIHTKYGPIVRVGPNELSYAIPEAWDDVYGRYRAGKRKENQKPSWYLSKDANDILGAATGDHGRMRKILSNGFTTNAMLEQEPAIAGYVDLLILRLKERAEDGKAAIDLWQWFVYCLFDVTGDLAFGEPFGCMRESMMHPWISFVLSNIKLTYIILLCTRIPFFFFFAPVLATIKLVREYAQHRKVLRETVDRRLALNVERPDLVQVMLTQKDGLKMSQEEIYSNAVTLTLAGAETTASALSGIMYMLASYPEVKAKLMKELQDTFKSEDEINMRSAMQLRYLAAVIDETFRYHPPGPNALWRTTPPEGNWILGDFIPGNTIVGIPHRVMYRSEANFKRADEFIPERWLADSKTSEFSTDRREGFHPFSYGPRNCIGLNLANAEMRFILARVLWNFDVEVTQQSRGWMDKQRSYLMWEKGGLYMYLKPKYSGSSASS</sequence>
<dbReference type="EMBL" id="ANPB02000007">
    <property type="protein sequence ID" value="KAF4479825.1"/>
    <property type="molecule type" value="Genomic_DNA"/>
</dbReference>
<keyword evidence="5 9" id="KW-0560">Oxidoreductase</keyword>
<evidence type="ECO:0000313" key="12">
    <source>
        <dbReference type="Proteomes" id="UP000011096"/>
    </source>
</evidence>
<feature type="transmembrane region" description="Helical" evidence="10">
    <location>
        <begin position="7"/>
        <end position="28"/>
    </location>
</feature>
<comment type="similarity">
    <text evidence="2 9">Belongs to the cytochrome P450 family.</text>
</comment>
<evidence type="ECO:0000256" key="3">
    <source>
        <dbReference type="ARBA" id="ARBA00022617"/>
    </source>
</evidence>
<dbReference type="PANTHER" id="PTHR24305">
    <property type="entry name" value="CYTOCHROME P450"/>
    <property type="match status" value="1"/>
</dbReference>
<evidence type="ECO:0000256" key="2">
    <source>
        <dbReference type="ARBA" id="ARBA00010617"/>
    </source>
</evidence>
<evidence type="ECO:0000256" key="10">
    <source>
        <dbReference type="SAM" id="Phobius"/>
    </source>
</evidence>
<reference evidence="11 12" key="2">
    <citation type="submission" date="2020-04" db="EMBL/GenBank/DDBJ databases">
        <title>Genome sequencing and assembly of multiple isolates from the Colletotrichum gloeosporioides species complex.</title>
        <authorList>
            <person name="Gan P."/>
            <person name="Shirasu K."/>
        </authorList>
    </citation>
    <scope>NUCLEOTIDE SEQUENCE [LARGE SCALE GENOMIC DNA]</scope>
    <source>
        <strain evidence="11 12">Nara gc5</strain>
    </source>
</reference>
<dbReference type="GO" id="GO:0004497">
    <property type="term" value="F:monooxygenase activity"/>
    <property type="evidence" value="ECO:0007669"/>
    <property type="project" value="UniProtKB-KW"/>
</dbReference>
<dbReference type="GO" id="GO:0016705">
    <property type="term" value="F:oxidoreductase activity, acting on paired donors, with incorporation or reduction of molecular oxygen"/>
    <property type="evidence" value="ECO:0007669"/>
    <property type="project" value="InterPro"/>
</dbReference>
<dbReference type="AlphaFoldDB" id="A0A7J6ISD1"/>
<reference evidence="11 12" key="1">
    <citation type="submission" date="2012-08" db="EMBL/GenBank/DDBJ databases">
        <authorList>
            <person name="Gan P.H.P."/>
            <person name="Ikeda K."/>
            <person name="Irieda H."/>
            <person name="Narusaka M."/>
            <person name="O'Connell R.J."/>
            <person name="Narusaka Y."/>
            <person name="Takano Y."/>
            <person name="Kubo Y."/>
            <person name="Shirasu K."/>
        </authorList>
    </citation>
    <scope>NUCLEOTIDE SEQUENCE [LARGE SCALE GENOMIC DNA]</scope>
    <source>
        <strain evidence="11 12">Nara gc5</strain>
    </source>
</reference>
<dbReference type="SUPFAM" id="SSF48264">
    <property type="entry name" value="Cytochrome P450"/>
    <property type="match status" value="1"/>
</dbReference>
<evidence type="ECO:0000256" key="7">
    <source>
        <dbReference type="ARBA" id="ARBA00023033"/>
    </source>
</evidence>
<dbReference type="Pfam" id="PF00067">
    <property type="entry name" value="p450"/>
    <property type="match status" value="1"/>
</dbReference>
<dbReference type="InterPro" id="IPR017972">
    <property type="entry name" value="Cyt_P450_CS"/>
</dbReference>
<protein>
    <submittedName>
        <fullName evidence="11">Cytochrome P450 monooxygenase hmp1</fullName>
    </submittedName>
</protein>
<feature type="transmembrane region" description="Helical" evidence="10">
    <location>
        <begin position="48"/>
        <end position="65"/>
    </location>
</feature>
<feature type="transmembrane region" description="Helical" evidence="10">
    <location>
        <begin position="221"/>
        <end position="242"/>
    </location>
</feature>
<dbReference type="GO" id="GO:0020037">
    <property type="term" value="F:heme binding"/>
    <property type="evidence" value="ECO:0007669"/>
    <property type="project" value="InterPro"/>
</dbReference>
<evidence type="ECO:0000256" key="9">
    <source>
        <dbReference type="RuleBase" id="RU000461"/>
    </source>
</evidence>
<dbReference type="PRINTS" id="PR00463">
    <property type="entry name" value="EP450I"/>
</dbReference>
<dbReference type="CDD" id="cd11058">
    <property type="entry name" value="CYP60B-like"/>
    <property type="match status" value="1"/>
</dbReference>
<dbReference type="GeneID" id="43620513"/>
<keyword evidence="4 8" id="KW-0479">Metal-binding</keyword>
<keyword evidence="10" id="KW-0812">Transmembrane</keyword>
<dbReference type="Gene3D" id="1.10.630.10">
    <property type="entry name" value="Cytochrome P450"/>
    <property type="match status" value="1"/>
</dbReference>
<dbReference type="RefSeq" id="XP_031884430.1">
    <property type="nucleotide sequence ID" value="XM_032036519.1"/>
</dbReference>
<dbReference type="PANTHER" id="PTHR24305:SF230">
    <property type="entry name" value="P450, PUTATIVE (EUROFUNG)-RELATED"/>
    <property type="match status" value="1"/>
</dbReference>
<evidence type="ECO:0000256" key="8">
    <source>
        <dbReference type="PIRSR" id="PIRSR602401-1"/>
    </source>
</evidence>
<comment type="cofactor">
    <cofactor evidence="1 8">
        <name>heme</name>
        <dbReference type="ChEBI" id="CHEBI:30413"/>
    </cofactor>
</comment>
<dbReference type="InterPro" id="IPR002401">
    <property type="entry name" value="Cyt_P450_E_grp-I"/>
</dbReference>